<protein>
    <submittedName>
        <fullName evidence="2">Conjugal transfer protein TraG</fullName>
    </submittedName>
</protein>
<evidence type="ECO:0000313" key="3">
    <source>
        <dbReference type="Proteomes" id="UP000261023"/>
    </source>
</evidence>
<dbReference type="AlphaFoldDB" id="A0A3E3DCR6"/>
<sequence length="168" mass="18595">MKKQLNIKKLILLNLPYILMGLFSTNFGEAWRMAVGADASAKMLSFFSTLPVALTSWWPSLHPLDLLVGLCCGGGLRLAVYLKSKNAKKYRHGMEYGSARWGTHEDIAPYVDPVFQNNVILTKTESLTMNSRPKDPKTARNKNVLVIGGSGSGKTRFWLKPSAPVRAV</sequence>
<dbReference type="OrthoDB" id="9766496at2"/>
<proteinExistence type="predicted"/>
<evidence type="ECO:0000313" key="2">
    <source>
        <dbReference type="EMBL" id="RGD66796.1"/>
    </source>
</evidence>
<reference evidence="2 3" key="1">
    <citation type="submission" date="2018-08" db="EMBL/GenBank/DDBJ databases">
        <title>A genome reference for cultivated species of the human gut microbiota.</title>
        <authorList>
            <person name="Zou Y."/>
            <person name="Xue W."/>
            <person name="Luo G."/>
        </authorList>
    </citation>
    <scope>NUCLEOTIDE SEQUENCE [LARGE SCALE GENOMIC DNA]</scope>
    <source>
        <strain evidence="2 3">AF19-13AC</strain>
    </source>
</reference>
<evidence type="ECO:0000256" key="1">
    <source>
        <dbReference type="SAM" id="Phobius"/>
    </source>
</evidence>
<gene>
    <name evidence="2" type="ORF">DWX31_30435</name>
</gene>
<organism evidence="2 3">
    <name type="scientific">Hungatella hathewayi</name>
    <dbReference type="NCBI Taxonomy" id="154046"/>
    <lineage>
        <taxon>Bacteria</taxon>
        <taxon>Bacillati</taxon>
        <taxon>Bacillota</taxon>
        <taxon>Clostridia</taxon>
        <taxon>Lachnospirales</taxon>
        <taxon>Lachnospiraceae</taxon>
        <taxon>Hungatella</taxon>
    </lineage>
</organism>
<keyword evidence="1" id="KW-0472">Membrane</keyword>
<keyword evidence="1" id="KW-0812">Transmembrane</keyword>
<name>A0A3E3DCR6_9FIRM</name>
<feature type="transmembrane region" description="Helical" evidence="1">
    <location>
        <begin position="63"/>
        <end position="82"/>
    </location>
</feature>
<dbReference type="Proteomes" id="UP000261023">
    <property type="component" value="Unassembled WGS sequence"/>
</dbReference>
<dbReference type="EMBL" id="QTJW01000034">
    <property type="protein sequence ID" value="RGD66796.1"/>
    <property type="molecule type" value="Genomic_DNA"/>
</dbReference>
<accession>A0A3E3DCR6</accession>
<keyword evidence="1" id="KW-1133">Transmembrane helix</keyword>
<comment type="caution">
    <text evidence="2">The sequence shown here is derived from an EMBL/GenBank/DDBJ whole genome shotgun (WGS) entry which is preliminary data.</text>
</comment>